<protein>
    <submittedName>
        <fullName evidence="2">Uncharacterized protein</fullName>
    </submittedName>
</protein>
<evidence type="ECO:0000313" key="3">
    <source>
        <dbReference type="Proteomes" id="UP001260872"/>
    </source>
</evidence>
<feature type="transmembrane region" description="Helical" evidence="1">
    <location>
        <begin position="27"/>
        <end position="46"/>
    </location>
</feature>
<reference evidence="3" key="1">
    <citation type="submission" date="2023-07" db="EMBL/GenBank/DDBJ databases">
        <title>Description of three actinobacteria isolated from air of manufacturing shop in a pharmaceutical factory.</title>
        <authorList>
            <person name="Zhang D.-F."/>
        </authorList>
    </citation>
    <scope>NUCLEOTIDE SEQUENCE [LARGE SCALE GENOMIC DNA]</scope>
    <source>
        <strain evidence="3">CCTCC AB 207010</strain>
    </source>
</reference>
<keyword evidence="3" id="KW-1185">Reference proteome</keyword>
<evidence type="ECO:0000256" key="1">
    <source>
        <dbReference type="SAM" id="Phobius"/>
    </source>
</evidence>
<name>A0ABU1FRP5_9MICC</name>
<sequence length="129" mass="14231">MVLAIVLGFVYFGFGTSRLLMNSQENFGWLALLMLAVCVLVCVPAWKYFARAHGIKERGAPPLLPMLAFYFALMGLTLFVLPVLVSAFENWWSFAFACLILATLNVAPVRISLLRSPDEAPESRISSGS</sequence>
<comment type="caution">
    <text evidence="2">The sequence shown here is derived from an EMBL/GenBank/DDBJ whole genome shotgun (WGS) entry which is preliminary data.</text>
</comment>
<accession>A0ABU1FRP5</accession>
<feature type="transmembrane region" description="Helical" evidence="1">
    <location>
        <begin position="91"/>
        <end position="109"/>
    </location>
</feature>
<feature type="transmembrane region" description="Helical" evidence="1">
    <location>
        <begin position="67"/>
        <end position="85"/>
    </location>
</feature>
<dbReference type="RefSeq" id="WP_310536390.1">
    <property type="nucleotide sequence ID" value="NZ_BAAAOC010000093.1"/>
</dbReference>
<dbReference type="Proteomes" id="UP001260872">
    <property type="component" value="Unassembled WGS sequence"/>
</dbReference>
<proteinExistence type="predicted"/>
<organism evidence="2 3">
    <name type="scientific">Nesterenkonia flava</name>
    <dbReference type="NCBI Taxonomy" id="469799"/>
    <lineage>
        <taxon>Bacteria</taxon>
        <taxon>Bacillati</taxon>
        <taxon>Actinomycetota</taxon>
        <taxon>Actinomycetes</taxon>
        <taxon>Micrococcales</taxon>
        <taxon>Micrococcaceae</taxon>
        <taxon>Nesterenkonia</taxon>
    </lineage>
</organism>
<dbReference type="EMBL" id="JAVKGT010000004">
    <property type="protein sequence ID" value="MDR5711002.1"/>
    <property type="molecule type" value="Genomic_DNA"/>
</dbReference>
<keyword evidence="1" id="KW-0812">Transmembrane</keyword>
<keyword evidence="1" id="KW-1133">Transmembrane helix</keyword>
<keyword evidence="1" id="KW-0472">Membrane</keyword>
<gene>
    <name evidence="2" type="ORF">RH857_02445</name>
</gene>
<evidence type="ECO:0000313" key="2">
    <source>
        <dbReference type="EMBL" id="MDR5711002.1"/>
    </source>
</evidence>